<feature type="transmembrane region" description="Helical" evidence="1">
    <location>
        <begin position="7"/>
        <end position="27"/>
    </location>
</feature>
<name>A0A2P0VNL5_9VIRU</name>
<feature type="domain" description="Phosphatidic acid phosphatase type 2/haloperoxidase" evidence="2">
    <location>
        <begin position="41"/>
        <end position="168"/>
    </location>
</feature>
<gene>
    <name evidence="3" type="ORF">TetV_413</name>
</gene>
<feature type="transmembrane region" description="Helical" evidence="1">
    <location>
        <begin position="144"/>
        <end position="162"/>
    </location>
</feature>
<keyword evidence="1" id="KW-0472">Membrane</keyword>
<evidence type="ECO:0000313" key="3">
    <source>
        <dbReference type="EMBL" id="AUF82495.1"/>
    </source>
</evidence>
<proteinExistence type="predicted"/>
<reference evidence="3" key="1">
    <citation type="journal article" date="2018" name="Virology">
        <title>A giant virus infecting green algae encodes key fermentation genes.</title>
        <authorList>
            <person name="Schvarcz C.R."/>
            <person name="Steward G.F."/>
        </authorList>
    </citation>
    <scope>NUCLEOTIDE SEQUENCE [LARGE SCALE GENOMIC DNA]</scope>
</reference>
<evidence type="ECO:0000259" key="2">
    <source>
        <dbReference type="Pfam" id="PF01569"/>
    </source>
</evidence>
<dbReference type="InterPro" id="IPR036938">
    <property type="entry name" value="PAP2/HPO_sf"/>
</dbReference>
<dbReference type="Gene3D" id="1.20.144.10">
    <property type="entry name" value="Phosphatidic acid phosphatase type 2/haloperoxidase"/>
    <property type="match status" value="1"/>
</dbReference>
<protein>
    <submittedName>
        <fullName evidence="3">PAP2 superfamily protein</fullName>
    </submittedName>
</protein>
<organism evidence="3">
    <name type="scientific">Tetraselmis virus 1</name>
    <dbReference type="NCBI Taxonomy" id="2060617"/>
    <lineage>
        <taxon>Viruses</taxon>
        <taxon>Varidnaviria</taxon>
        <taxon>Bamfordvirae</taxon>
        <taxon>Nucleocytoviricota</taxon>
        <taxon>Megaviricetes</taxon>
        <taxon>Imitervirales</taxon>
        <taxon>Allomimiviridae</taxon>
        <taxon>Oceanusvirus</taxon>
        <taxon>Oceanusvirus kaneohense</taxon>
    </lineage>
</organism>
<accession>A0A2P0VNL5</accession>
<feature type="transmembrane region" description="Helical" evidence="1">
    <location>
        <begin position="33"/>
        <end position="50"/>
    </location>
</feature>
<dbReference type="InterPro" id="IPR000326">
    <property type="entry name" value="PAP2/HPO"/>
</dbReference>
<keyword evidence="4" id="KW-1185">Reference proteome</keyword>
<evidence type="ECO:0000313" key="4">
    <source>
        <dbReference type="Proteomes" id="UP000244773"/>
    </source>
</evidence>
<dbReference type="CDD" id="cd01610">
    <property type="entry name" value="PAP2_like"/>
    <property type="match status" value="1"/>
</dbReference>
<dbReference type="EMBL" id="KY322437">
    <property type="protein sequence ID" value="AUF82495.1"/>
    <property type="molecule type" value="Genomic_DNA"/>
</dbReference>
<dbReference type="SUPFAM" id="SSF48317">
    <property type="entry name" value="Acid phosphatase/Vanadium-dependent haloperoxidase"/>
    <property type="match status" value="1"/>
</dbReference>
<dbReference type="Proteomes" id="UP000244773">
    <property type="component" value="Segment"/>
</dbReference>
<dbReference type="Pfam" id="PF01569">
    <property type="entry name" value="PAP2"/>
    <property type="match status" value="1"/>
</dbReference>
<keyword evidence="1" id="KW-1133">Transmembrane helix</keyword>
<keyword evidence="1" id="KW-0812">Transmembrane</keyword>
<sequence>MKTSDSLNALMILIPLMIPIGASGAFAAGSETAGLFIPFFLATEVLNFILKRLFGLILPEHISNRPSGCGSLGDNGLCLGCGAIPYPNKITNPAGTGMPSGHTQAMGVMTGVLTLMSKNPWVILTSWLVSGLVGWQRISSKCHTFLQVISGFIIGLSGAPVFKKIKQTFKKRQ</sequence>
<evidence type="ECO:0000256" key="1">
    <source>
        <dbReference type="SAM" id="Phobius"/>
    </source>
</evidence>